<name>A0AA50KE65_9GAMM</name>
<dbReference type="PROSITE" id="PS50268">
    <property type="entry name" value="CADHERIN_2"/>
    <property type="match status" value="11"/>
</dbReference>
<feature type="domain" description="Cadherin" evidence="2">
    <location>
        <begin position="839"/>
        <end position="943"/>
    </location>
</feature>
<dbReference type="GO" id="GO:0007156">
    <property type="term" value="P:homophilic cell adhesion via plasma membrane adhesion molecules"/>
    <property type="evidence" value="ECO:0007669"/>
    <property type="project" value="InterPro"/>
</dbReference>
<dbReference type="NCBIfam" id="NF033682">
    <property type="entry name" value="retention_LapA"/>
    <property type="match status" value="1"/>
</dbReference>
<gene>
    <name evidence="3" type="ORF">RA178_20045</name>
</gene>
<protein>
    <submittedName>
        <fullName evidence="3">Retention module-containing protein</fullName>
    </submittedName>
</protein>
<evidence type="ECO:0000259" key="2">
    <source>
        <dbReference type="PROSITE" id="PS50268"/>
    </source>
</evidence>
<feature type="region of interest" description="Disordered" evidence="1">
    <location>
        <begin position="1756"/>
        <end position="1787"/>
    </location>
</feature>
<dbReference type="InterPro" id="IPR013783">
    <property type="entry name" value="Ig-like_fold"/>
</dbReference>
<feature type="region of interest" description="Disordered" evidence="1">
    <location>
        <begin position="160"/>
        <end position="180"/>
    </location>
</feature>
<organism evidence="3">
    <name type="scientific">Shewanella oncorhynchi</name>
    <dbReference type="NCBI Taxonomy" id="2726434"/>
    <lineage>
        <taxon>Bacteria</taxon>
        <taxon>Pseudomonadati</taxon>
        <taxon>Pseudomonadota</taxon>
        <taxon>Gammaproteobacteria</taxon>
        <taxon>Alteromonadales</taxon>
        <taxon>Shewanellaceae</taxon>
        <taxon>Shewanella</taxon>
    </lineage>
</organism>
<feature type="domain" description="Cadherin" evidence="2">
    <location>
        <begin position="1071"/>
        <end position="1175"/>
    </location>
</feature>
<dbReference type="GO" id="GO:0005509">
    <property type="term" value="F:calcium ion binding"/>
    <property type="evidence" value="ECO:0007669"/>
    <property type="project" value="InterPro"/>
</dbReference>
<dbReference type="Gene3D" id="2.60.40.1200">
    <property type="match status" value="1"/>
</dbReference>
<feature type="domain" description="Cadherin" evidence="2">
    <location>
        <begin position="375"/>
        <end position="479"/>
    </location>
</feature>
<feature type="domain" description="Cadherin" evidence="2">
    <location>
        <begin position="1535"/>
        <end position="1684"/>
    </location>
</feature>
<evidence type="ECO:0000256" key="1">
    <source>
        <dbReference type="SAM" id="MobiDB-lite"/>
    </source>
</evidence>
<dbReference type="Pfam" id="PF18200">
    <property type="entry name" value="Big_11"/>
    <property type="match status" value="2"/>
</dbReference>
<dbReference type="NCBIfam" id="TIGR01965">
    <property type="entry name" value="VCBS_repeat"/>
    <property type="match status" value="12"/>
</dbReference>
<feature type="domain" description="Cadherin" evidence="2">
    <location>
        <begin position="1187"/>
        <end position="1291"/>
    </location>
</feature>
<feature type="domain" description="Cadherin" evidence="2">
    <location>
        <begin position="607"/>
        <end position="711"/>
    </location>
</feature>
<dbReference type="Gene3D" id="2.60.40.10">
    <property type="entry name" value="Immunoglobulins"/>
    <property type="match status" value="12"/>
</dbReference>
<dbReference type="RefSeq" id="WP_306683546.1">
    <property type="nucleotide sequence ID" value="NZ_CP132914.1"/>
</dbReference>
<feature type="domain" description="Cadherin" evidence="2">
    <location>
        <begin position="491"/>
        <end position="595"/>
    </location>
</feature>
<dbReference type="Pfam" id="PF17803">
    <property type="entry name" value="Cadherin_4"/>
    <property type="match status" value="11"/>
</dbReference>
<sequence>MGSVITSKKGLLKLVKGQINVEVDGSNQPAKDGEQLPKGAVLHIGENATYEITFDDGTKLSNEVAPSETTAAASGTANEAALDEIQALQDLIASGEDPTQNLPETAAGNTPGSDGNSGYVTLARSGTETIAASGYSTSGQALTGTTVNIPQFTIAADSPSALANDSNTSNEDTVATGNVLDNDTDVDSTLSVVSFEISGTTYAAGTEVTLEGGVLILNIDGSYTFTPNENWNGQVPVITYTTNTGSTATLTINISPVDDPSILANDSATVAEDTAATGNVLDNDSDIDSTLSVVSFTVNGDTVTAGTTVTLEGGSLVINANGSYTFTPNANWNGQVPVITYTTNTGSTATLTINVNPVDDPADITLGNGDSDAGTVTEDGDSDTLPGTVQTVAGTLTVTDVDNGEAVFQVQTNVADGNYGFFSIDADGNWTYTLNNSHSDVQSLKAGETLTRDITVTSADGTASHTVTITIVGANDPADITLGNGDSDAGTVTEDGDSDTLPGTVQTVAGTLTVTDVDNGEAVFQVQTNVADGNYGFFSIDADGNWTYTLNNSHSDVQSLKAGETLTRDITVTSADGTASHTVTITIVGANDPADITLGNGDSDAGTVTEDGDSDTLPGTVQTVAGTLTVTDVDNGEAVFQVQTNVADGNYGFFSIDADGNWTYALNNSHSDVQSLKAGETLTRDITVTSADGTASHTVTITIVGANDPADITLGNGDSDAGTVTEDGDSDTLPGTVQTVAGTLTVTDVDNGEAVFQVQTNVADGNYGFFSIDADGNWTYTLNNSHSDVQSLKAGETLTRDITVTSADGTASHTVTITIVGANDPADITLGNGDSDAGTVTEDGDSDTLPGTVQTVAGTLTVTDVDNGEAVFQVQTNVADGNYGFFSIDADGNWTYALNNSHSDVQSLKAGETLTRDITVTSADGTASHTVTITIVGANDPADITVGNGDSDAGTVTEDGDSDTLPGTVQTVAGTLTVTDVDNGEAVFQVQTNVADGNYGFFSIDADGNWTYTLNNSHSDVQSLKAGETLTRDITVTSADGTASHTVTITIVGANDPADITLGNGDSDAGTVTEDGDSDTLPGTVQTVAGTLTVTDVDNGEAVFQVQTNVADGNYGFFSIDADGNWTYTLNNSHSDVQSLKAGETLTRDITVTSADGTASHTVTITIVGANDPADITLGNGDSDAGTVTEDGDSDTLPGTVQTVAGTLTVTDVDNGEAVFQVQTNVADGNYGFFSIDADGNWTYTLNNSHSDVQSLKAGETLTRDITVTSADGTASHTVTITIVGANDPADITLGNGDSDAGTVTEDGDSDTLPGTVQTVAGTLTVTDVDNGEAVFQVQTNVADGNYGFFSIDADGNWTYTLNNSHSDVQSLKAGETLTRDITVTSADGTASHTVTITIVGANDPADITLGNGDSDAGTVTEDGDSDTLPGTVQTVAGTLTVTDVDNGEAVFQVQTNVADGNYGFFSIDADGNWTYTLNNSHSDVQSLKAGETLTRDITVTSADGTASHTVTITIVGANDPADITLGNGDSDAGTVTEDGDSDTLPGTVQTVAGTLTVTDVDNGEAVFQVQTNVADGNYGFFSIDADGNWTYTLNNSHSDVQSLKAGETLTRDITVTSADGTASHTVTITIVGANDPADITLGNGDSDAGTVTEDGDSDTLPGTVQTVTGTLTVTDVDNGEAVFQVQTNVADGNYGFFSIDADGNWTYTLNNSHSDVQSLKAGETLTRDITVTSADGTASHTVTITIVGANDPADITLGNGDSDAGTVTEDGDPTPCQAQYKRWPAP</sequence>
<feature type="region of interest" description="Disordered" evidence="1">
    <location>
        <begin position="96"/>
        <end position="119"/>
    </location>
</feature>
<dbReference type="KEGG" id="sog:RA178_20045"/>
<dbReference type="GO" id="GO:0016020">
    <property type="term" value="C:membrane"/>
    <property type="evidence" value="ECO:0007669"/>
    <property type="project" value="InterPro"/>
</dbReference>
<dbReference type="Proteomes" id="UP001236800">
    <property type="component" value="Chromosome"/>
</dbReference>
<dbReference type="InterPro" id="IPR040853">
    <property type="entry name" value="RapA2_cadherin-like"/>
</dbReference>
<accession>A0AA50KE65</accession>
<dbReference type="InterPro" id="IPR047777">
    <property type="entry name" value="LapA-like_RM"/>
</dbReference>
<feature type="compositionally biased region" description="Polar residues" evidence="1">
    <location>
        <begin position="161"/>
        <end position="180"/>
    </location>
</feature>
<dbReference type="GeneID" id="301341525"/>
<feature type="domain" description="Cadherin" evidence="2">
    <location>
        <begin position="955"/>
        <end position="1059"/>
    </location>
</feature>
<dbReference type="FunFam" id="2.60.40.1200:FF:000001">
    <property type="entry name" value="RTX toxin"/>
    <property type="match status" value="1"/>
</dbReference>
<dbReference type="InterPro" id="IPR041339">
    <property type="entry name" value="Ig-like_bac"/>
</dbReference>
<evidence type="ECO:0000313" key="3">
    <source>
        <dbReference type="EMBL" id="WMB72676.1"/>
    </source>
</evidence>
<dbReference type="InterPro" id="IPR010221">
    <property type="entry name" value="VCBS_dom"/>
</dbReference>
<feature type="domain" description="Cadherin" evidence="2">
    <location>
        <begin position="1419"/>
        <end position="1523"/>
    </location>
</feature>
<dbReference type="EMBL" id="CP132914">
    <property type="protein sequence ID" value="WMB72676.1"/>
    <property type="molecule type" value="Genomic_DNA"/>
</dbReference>
<reference evidence="3" key="1">
    <citation type="submission" date="2023-08" db="EMBL/GenBank/DDBJ databases">
        <title>Complete genome sequence of Shewanella oncorhynchi Z-P2, a siderophore putrebactin-producing bacterium.</title>
        <authorList>
            <person name="Zhang Y."/>
        </authorList>
    </citation>
    <scope>NUCLEOTIDE SEQUENCE</scope>
    <source>
        <strain evidence="3">Z-P2</strain>
    </source>
</reference>
<feature type="compositionally biased region" description="Polar residues" evidence="1">
    <location>
        <begin position="97"/>
        <end position="119"/>
    </location>
</feature>
<feature type="domain" description="Cadherin" evidence="2">
    <location>
        <begin position="1303"/>
        <end position="1407"/>
    </location>
</feature>
<feature type="domain" description="Cadherin" evidence="2">
    <location>
        <begin position="723"/>
        <end position="827"/>
    </location>
</feature>
<dbReference type="InterPro" id="IPR002126">
    <property type="entry name" value="Cadherin-like_dom"/>
</dbReference>
<proteinExistence type="predicted"/>